<evidence type="ECO:0000256" key="9">
    <source>
        <dbReference type="ARBA" id="ARBA00022771"/>
    </source>
</evidence>
<dbReference type="PROSITE" id="PS50135">
    <property type="entry name" value="ZF_ZZ_2"/>
    <property type="match status" value="1"/>
</dbReference>
<keyword evidence="5" id="KW-0963">Cytoplasm</keyword>
<dbReference type="GO" id="GO:0061630">
    <property type="term" value="F:ubiquitin protein ligase activity"/>
    <property type="evidence" value="ECO:0007669"/>
    <property type="project" value="UniProtKB-EC"/>
</dbReference>
<dbReference type="FunFam" id="1.25.40.20:FF:000259">
    <property type="entry name" value="E3 ubiquitin-protein ligase mind-bomb"/>
    <property type="match status" value="1"/>
</dbReference>
<dbReference type="VEuPathDB" id="VectorBase:MDOMA2_012610"/>
<dbReference type="PANTHER" id="PTHR24202:SF53">
    <property type="entry name" value="E3 UBIQUITIN-PROTEIN LIGASE MIB1"/>
    <property type="match status" value="1"/>
</dbReference>
<feature type="repeat" description="ANK" evidence="15">
    <location>
        <begin position="782"/>
        <end position="814"/>
    </location>
</feature>
<dbReference type="PROSITE" id="PS01357">
    <property type="entry name" value="ZF_ZZ_1"/>
    <property type="match status" value="1"/>
</dbReference>
<evidence type="ECO:0000256" key="1">
    <source>
        <dbReference type="ARBA" id="ARBA00000900"/>
    </source>
</evidence>
<dbReference type="Pfam" id="PF00569">
    <property type="entry name" value="ZZ"/>
    <property type="match status" value="1"/>
</dbReference>
<feature type="domain" description="MIB/HERC2" evidence="19">
    <location>
        <begin position="97"/>
        <end position="165"/>
    </location>
</feature>
<comment type="subcellular location">
    <subcellularLocation>
        <location evidence="2">Cytoplasm</location>
    </subcellularLocation>
</comment>
<dbReference type="UniPathway" id="UPA00143"/>
<evidence type="ECO:0000313" key="21">
    <source>
        <dbReference type="Proteomes" id="UP001652621"/>
    </source>
</evidence>
<dbReference type="GO" id="GO:0008270">
    <property type="term" value="F:zinc ion binding"/>
    <property type="evidence" value="ECO:0007669"/>
    <property type="project" value="UniProtKB-KW"/>
</dbReference>
<evidence type="ECO:0000256" key="2">
    <source>
        <dbReference type="ARBA" id="ARBA00004496"/>
    </source>
</evidence>
<dbReference type="Gene3D" id="3.30.40.10">
    <property type="entry name" value="Zinc/RING finger domain, C3HC4 (zinc finger)"/>
    <property type="match status" value="3"/>
</dbReference>
<dbReference type="eggNOG" id="KOG4582">
    <property type="taxonomic scope" value="Eukaryota"/>
</dbReference>
<keyword evidence="6" id="KW-0808">Transferase</keyword>
<keyword evidence="8" id="KW-0677">Repeat</keyword>
<evidence type="ECO:0000256" key="6">
    <source>
        <dbReference type="ARBA" id="ARBA00022679"/>
    </source>
</evidence>
<feature type="repeat" description="ANK" evidence="15">
    <location>
        <begin position="679"/>
        <end position="711"/>
    </location>
</feature>
<dbReference type="Gene3D" id="2.30.30.40">
    <property type="entry name" value="SH3 Domains"/>
    <property type="match status" value="2"/>
</dbReference>
<gene>
    <name evidence="20" type="primary">101890590</name>
    <name evidence="22" type="synonym">LOC101890590</name>
</gene>
<feature type="repeat" description="ANK" evidence="15">
    <location>
        <begin position="646"/>
        <end position="678"/>
    </location>
</feature>
<keyword evidence="7" id="KW-0479">Metal-binding</keyword>
<evidence type="ECO:0000256" key="10">
    <source>
        <dbReference type="ARBA" id="ARBA00022786"/>
    </source>
</evidence>
<feature type="repeat" description="ANK" evidence="15">
    <location>
        <begin position="613"/>
        <end position="645"/>
    </location>
</feature>
<dbReference type="InterPro" id="IPR036770">
    <property type="entry name" value="Ankyrin_rpt-contain_sf"/>
</dbReference>
<dbReference type="STRING" id="7370.A0A1I8MXZ1"/>
<dbReference type="SUPFAM" id="SSF159034">
    <property type="entry name" value="Mib/herc2 domain-like"/>
    <property type="match status" value="2"/>
</dbReference>
<dbReference type="SMART" id="SM00184">
    <property type="entry name" value="RING"/>
    <property type="match status" value="3"/>
</dbReference>
<dbReference type="VEuPathDB" id="VectorBase:MDOA009563"/>
<dbReference type="InterPro" id="IPR037252">
    <property type="entry name" value="Mib_Herc2_sf"/>
</dbReference>
<dbReference type="OrthoDB" id="2122982at2759"/>
<dbReference type="InterPro" id="IPR001841">
    <property type="entry name" value="Znf_RING"/>
</dbReference>
<dbReference type="PROSITE" id="PS50297">
    <property type="entry name" value="ANK_REP_REGION"/>
    <property type="match status" value="6"/>
</dbReference>
<dbReference type="PRINTS" id="PR01415">
    <property type="entry name" value="ANKYRIN"/>
</dbReference>
<dbReference type="CDD" id="cd02339">
    <property type="entry name" value="ZZ_Mind_bomb"/>
    <property type="match status" value="1"/>
</dbReference>
<dbReference type="SUPFAM" id="SSF57850">
    <property type="entry name" value="RING/U-box"/>
    <property type="match status" value="2"/>
</dbReference>
<dbReference type="KEGG" id="mde:101890590"/>
<evidence type="ECO:0000256" key="5">
    <source>
        <dbReference type="ARBA" id="ARBA00022490"/>
    </source>
</evidence>
<dbReference type="FunFam" id="3.30.60.90:FF:000005">
    <property type="entry name" value="Putative E3 ubiquitin-protein ligase mib1"/>
    <property type="match status" value="1"/>
</dbReference>
<dbReference type="Proteomes" id="UP001652621">
    <property type="component" value="Unplaced"/>
</dbReference>
<comment type="pathway">
    <text evidence="3">Protein modification; protein ubiquitination.</text>
</comment>
<keyword evidence="13 15" id="KW-0040">ANK repeat</keyword>
<dbReference type="InterPro" id="IPR042056">
    <property type="entry name" value="MIB1/2_ZZ"/>
</dbReference>
<dbReference type="FunFam" id="2.30.30.40:FF:000054">
    <property type="entry name" value="Putative e3 ubiquitin-protein ligase mind-bomb"/>
    <property type="match status" value="1"/>
</dbReference>
<dbReference type="EC" id="2.3.2.27" evidence="4"/>
<evidence type="ECO:0000256" key="4">
    <source>
        <dbReference type="ARBA" id="ARBA00012483"/>
    </source>
</evidence>
<evidence type="ECO:0000256" key="15">
    <source>
        <dbReference type="PROSITE-ProRule" id="PRU00023"/>
    </source>
</evidence>
<dbReference type="GO" id="GO:0006897">
    <property type="term" value="P:endocytosis"/>
    <property type="evidence" value="ECO:0007669"/>
    <property type="project" value="TreeGrafter"/>
</dbReference>
<dbReference type="FunFam" id="1.25.40.20:FF:000247">
    <property type="entry name" value="E3 ubiquitin-protein ligase mind-bomb"/>
    <property type="match status" value="1"/>
</dbReference>
<evidence type="ECO:0000256" key="16">
    <source>
        <dbReference type="PROSITE-ProRule" id="PRU00228"/>
    </source>
</evidence>
<keyword evidence="14" id="KW-0175">Coiled coil</keyword>
<dbReference type="AlphaFoldDB" id="A0A1I8MXZ1"/>
<dbReference type="PROSITE" id="PS50089">
    <property type="entry name" value="ZF_RING_2"/>
    <property type="match status" value="3"/>
</dbReference>
<evidence type="ECO:0000313" key="20">
    <source>
        <dbReference type="EnsemblMetazoa" id="MDOA009563-PB"/>
    </source>
</evidence>
<keyword evidence="9 16" id="KW-0863">Zinc-finger</keyword>
<dbReference type="Gene3D" id="1.25.40.20">
    <property type="entry name" value="Ankyrin repeat-containing domain"/>
    <property type="match status" value="3"/>
</dbReference>
<dbReference type="CDD" id="cd16724">
    <property type="entry name" value="RING-HC_MIB1_rpt1"/>
    <property type="match status" value="1"/>
</dbReference>
<dbReference type="GO" id="GO:0016567">
    <property type="term" value="P:protein ubiquitination"/>
    <property type="evidence" value="ECO:0007669"/>
    <property type="project" value="UniProtKB-UniPathway"/>
</dbReference>
<evidence type="ECO:0000256" key="13">
    <source>
        <dbReference type="ARBA" id="ARBA00023043"/>
    </source>
</evidence>
<feature type="repeat" description="ANK" evidence="15">
    <location>
        <begin position="580"/>
        <end position="612"/>
    </location>
</feature>
<evidence type="ECO:0000256" key="11">
    <source>
        <dbReference type="ARBA" id="ARBA00022833"/>
    </source>
</evidence>
<dbReference type="InterPro" id="IPR002110">
    <property type="entry name" value="Ankyrin_rpt"/>
</dbReference>
<organism evidence="20">
    <name type="scientific">Musca domestica</name>
    <name type="common">House fly</name>
    <dbReference type="NCBI Taxonomy" id="7370"/>
    <lineage>
        <taxon>Eukaryota</taxon>
        <taxon>Metazoa</taxon>
        <taxon>Ecdysozoa</taxon>
        <taxon>Arthropoda</taxon>
        <taxon>Hexapoda</taxon>
        <taxon>Insecta</taxon>
        <taxon>Pterygota</taxon>
        <taxon>Neoptera</taxon>
        <taxon>Endopterygota</taxon>
        <taxon>Diptera</taxon>
        <taxon>Brachycera</taxon>
        <taxon>Muscomorpha</taxon>
        <taxon>Muscoidea</taxon>
        <taxon>Muscidae</taxon>
        <taxon>Musca</taxon>
    </lineage>
</organism>
<evidence type="ECO:0000313" key="22">
    <source>
        <dbReference type="RefSeq" id="XP_011291313.1"/>
    </source>
</evidence>
<sequence length="1247" mass="132079">MDCGAASAAGKDVGTGASTTLSVAGSSSSSVVGAVGGGGGGGAAVASASISGSASSVTGAVGGATGVVATAHGTASVRGQAQTAGSSAGNGSIVNRQSRFAMEGVGARVIRGPDWKWGKQDGGEGHVGTVRNFESSEEVVVVWDNGTAANYRCAGAYDLRILDSAPTGIKHDGTMCDTCRQQPIFGIRWKCAECVNYDLCSICYHGDKHHLRHRFYRISTPGGERTMLEPRRKSKKVAVRGIFPGARVVRGVDWQWEDQDGGVGRRGKVNEVQDWSSASPRSAAYVVWDNGAKNLYRVGFEGMADLKVVNDAKGNTVYRDHLPLLGENGPGKGPHGFQIGDKVTVDLDLEIVQSLQHGHGGWTDGMFECLNNVGMVVGIDEDHDIVVGYNSGNRWTFNPAVLTKVSSPSAAPPEFQVGDIVKICSDVESIKQLQRGHGEWADAMQLTLGKVGRVQQVYHDNDLKVEVGNTSWTYNPLAVTKVASANAADGSCVPVISSGERLSAILKKLFEPSVSGDATEEFVKAAANGYAARCEEYLTGNIQNASSSSSLAGSQNGGAAGSSSSGSAASTIADVNGVFAGHTALQAASQNGHIEVIQVLLRHNVDVEIEDKDGDRAVHHAAFGDEPAVIELLSKAGADLNARNKRRQTALHIAVNKGHLNVVKTLLSLGSHPSLQDSEGDTPLHDAISKENDEMLSLLLDYGADITLTNNNGFNALHHASLKGNPSAMKILLTKTNRPWIVEEKKDDGYTALHLAALNNHVEIAELLVHSGKANMDRQNVNLQTALHLAVERQHVQIVKLLVQEGANLNIPDKDGDTPLHEALRHHTLSQLKQLQDVEGFGKLLMGLRNPNNKKASASIACFLAANGADLTLKNRKLQTPLDLCPDPNLCKTLVKCYNERKTDDSELPGNVAGTSSRARAAGSRPLSAVDTIGGVGGVSGGGLHASSSTQLPLHVVASGSNNTAAAASGGGGGGLSTMPQDLSQSLNFTTSTTNANDASNNASTLDECFLCSDYKRDTVFKPCGHVCCCDNCAPRVKKCLICREAVASREKIDECLVCSDRRASVFFKPCGHMVACANCSSLMKKCVLCRTQIEEMMPYSLCCGGEGSIEKVQNHNIHHENEKPQSSILVSGINTSGHGVAMNNTVTTTPNGLNAQVQSQNNLLAASNNANSVLMAPSNVNNFQDDVQKLKQQLQDIKEQTMCPVCFDRMKNMVFLCGHGTCQNCGDQIDGCPICRKTVEKRILLF</sequence>
<dbReference type="CDD" id="cd16725">
    <property type="entry name" value="RING-HC_MIB1_rpt2"/>
    <property type="match status" value="1"/>
</dbReference>
<reference evidence="20" key="1">
    <citation type="submission" date="2020-05" db="UniProtKB">
        <authorList>
            <consortium name="EnsemblMetazoa"/>
        </authorList>
    </citation>
    <scope>IDENTIFICATION</scope>
    <source>
        <strain evidence="20">Aabys</strain>
    </source>
</reference>
<dbReference type="FunFam" id="3.30.40.10:FF:000083">
    <property type="entry name" value="E3 ubiquitin-protein ligase MIB1 isoform X1"/>
    <property type="match status" value="1"/>
</dbReference>
<proteinExistence type="predicted"/>
<dbReference type="InterPro" id="IPR013083">
    <property type="entry name" value="Znf_RING/FYVE/PHD"/>
</dbReference>
<dbReference type="FunFam" id="2.30.30.40:FF:000090">
    <property type="entry name" value="E3 ubiquitin-protein ligase MIB1 isoform X1"/>
    <property type="match status" value="1"/>
</dbReference>
<dbReference type="SUPFAM" id="SSF48403">
    <property type="entry name" value="Ankyrin repeat"/>
    <property type="match status" value="1"/>
</dbReference>
<dbReference type="SMART" id="SM00291">
    <property type="entry name" value="ZnF_ZZ"/>
    <property type="match status" value="1"/>
</dbReference>
<evidence type="ECO:0000256" key="3">
    <source>
        <dbReference type="ARBA" id="ARBA00004906"/>
    </source>
</evidence>
<feature type="domain" description="RING-type" evidence="17">
    <location>
        <begin position="1204"/>
        <end position="1237"/>
    </location>
</feature>
<evidence type="ECO:0000259" key="18">
    <source>
        <dbReference type="PROSITE" id="PS50135"/>
    </source>
</evidence>
<dbReference type="PROSITE" id="PS50088">
    <property type="entry name" value="ANK_REPEAT"/>
    <property type="match status" value="6"/>
</dbReference>
<feature type="domain" description="MIB/HERC2" evidence="19">
    <location>
        <begin position="234"/>
        <end position="312"/>
    </location>
</feature>
<feature type="domain" description="RING-type" evidence="17">
    <location>
        <begin position="1009"/>
        <end position="1044"/>
    </location>
</feature>
<evidence type="ECO:0000256" key="8">
    <source>
        <dbReference type="ARBA" id="ARBA00022737"/>
    </source>
</evidence>
<dbReference type="InterPro" id="IPR043145">
    <property type="entry name" value="Znf_ZZ_sf"/>
</dbReference>
<dbReference type="Pfam" id="PF18346">
    <property type="entry name" value="SH3_15"/>
    <property type="match status" value="2"/>
</dbReference>
<dbReference type="EnsemblMetazoa" id="MDOA009563-RB">
    <property type="protein sequence ID" value="MDOA009563-PB"/>
    <property type="gene ID" value="MDOA009563"/>
</dbReference>
<dbReference type="eggNOG" id="KOG0504">
    <property type="taxonomic scope" value="Eukaryota"/>
</dbReference>
<evidence type="ECO:0000259" key="17">
    <source>
        <dbReference type="PROSITE" id="PS50089"/>
    </source>
</evidence>
<feature type="repeat" description="ANK" evidence="15">
    <location>
        <begin position="748"/>
        <end position="772"/>
    </location>
</feature>
<feature type="domain" description="RING-type" evidence="17">
    <location>
        <begin position="1056"/>
        <end position="1091"/>
    </location>
</feature>
<keyword evidence="11" id="KW-0862">Zinc</keyword>
<dbReference type="Pfam" id="PF00023">
    <property type="entry name" value="Ank"/>
    <property type="match status" value="1"/>
</dbReference>
<dbReference type="GO" id="GO:0007219">
    <property type="term" value="P:Notch signaling pathway"/>
    <property type="evidence" value="ECO:0007669"/>
    <property type="project" value="UniProtKB-KW"/>
</dbReference>
<dbReference type="InterPro" id="IPR040847">
    <property type="entry name" value="SH3_15"/>
</dbReference>
<dbReference type="InterPro" id="IPR000433">
    <property type="entry name" value="Znf_ZZ"/>
</dbReference>
<dbReference type="PANTHER" id="PTHR24202">
    <property type="entry name" value="E3 UBIQUITIN-PROTEIN LIGASE MIB2"/>
    <property type="match status" value="1"/>
</dbReference>
<evidence type="ECO:0000259" key="19">
    <source>
        <dbReference type="PROSITE" id="PS51416"/>
    </source>
</evidence>
<dbReference type="CDD" id="cd16727">
    <property type="entry name" value="RING-HC_MIB1_rpt3"/>
    <property type="match status" value="1"/>
</dbReference>
<dbReference type="Pfam" id="PF06701">
    <property type="entry name" value="MIB_HERC2"/>
    <property type="match status" value="2"/>
</dbReference>
<dbReference type="Gene3D" id="3.30.60.90">
    <property type="match status" value="1"/>
</dbReference>
<dbReference type="Pfam" id="PF13920">
    <property type="entry name" value="zf-C3HC4_3"/>
    <property type="match status" value="3"/>
</dbReference>
<keyword evidence="21" id="KW-1185">Reference proteome</keyword>
<evidence type="ECO:0000256" key="7">
    <source>
        <dbReference type="ARBA" id="ARBA00022723"/>
    </source>
</evidence>
<name>A0A1I8MXZ1_MUSDO</name>
<dbReference type="PROSITE" id="PS51416">
    <property type="entry name" value="MIB_HERC2"/>
    <property type="match status" value="2"/>
</dbReference>
<dbReference type="Pfam" id="PF13606">
    <property type="entry name" value="Ank_3"/>
    <property type="match status" value="1"/>
</dbReference>
<dbReference type="GO" id="GO:0005737">
    <property type="term" value="C:cytoplasm"/>
    <property type="evidence" value="ECO:0007669"/>
    <property type="project" value="UniProtKB-SubCell"/>
</dbReference>
<dbReference type="SMART" id="SM00248">
    <property type="entry name" value="ANK"/>
    <property type="match status" value="8"/>
</dbReference>
<protein>
    <recommendedName>
        <fullName evidence="4">RING-type E3 ubiquitin transferase</fullName>
        <ecNumber evidence="4">2.3.2.27</ecNumber>
    </recommendedName>
</protein>
<keyword evidence="10" id="KW-0833">Ubl conjugation pathway</keyword>
<accession>A0A1I8MXZ1</accession>
<reference evidence="22" key="2">
    <citation type="submission" date="2025-04" db="UniProtKB">
        <authorList>
            <consortium name="RefSeq"/>
        </authorList>
    </citation>
    <scope>IDENTIFICATION</scope>
    <source>
        <strain evidence="22">Aabys</strain>
    </source>
</reference>
<comment type="catalytic activity">
    <reaction evidence="1">
        <text>S-ubiquitinyl-[E2 ubiquitin-conjugating enzyme]-L-cysteine + [acceptor protein]-L-lysine = [E2 ubiquitin-conjugating enzyme]-L-cysteine + N(6)-ubiquitinyl-[acceptor protein]-L-lysine.</text>
        <dbReference type="EC" id="2.3.2.27"/>
    </reaction>
</comment>
<dbReference type="InterPro" id="IPR010606">
    <property type="entry name" value="Mib_Herc2"/>
</dbReference>
<dbReference type="RefSeq" id="XP_011291313.1">
    <property type="nucleotide sequence ID" value="XM_011293011.2"/>
</dbReference>
<evidence type="ECO:0000256" key="12">
    <source>
        <dbReference type="ARBA" id="ARBA00022976"/>
    </source>
</evidence>
<feature type="domain" description="ZZ-type" evidence="18">
    <location>
        <begin position="171"/>
        <end position="223"/>
    </location>
</feature>
<keyword evidence="12" id="KW-0914">Notch signaling pathway</keyword>
<evidence type="ECO:0000256" key="14">
    <source>
        <dbReference type="ARBA" id="ARBA00023054"/>
    </source>
</evidence>
<dbReference type="Pfam" id="PF12796">
    <property type="entry name" value="Ank_2"/>
    <property type="match status" value="2"/>
</dbReference>